<evidence type="ECO:0000313" key="2">
    <source>
        <dbReference type="EMBL" id="PRQ45593.1"/>
    </source>
</evidence>
<protein>
    <submittedName>
        <fullName evidence="1">Uncharacterized protein</fullName>
    </submittedName>
</protein>
<keyword evidence="3" id="KW-1185">Reference proteome</keyword>
<accession>A0A2P6PRL6</accession>
<comment type="caution">
    <text evidence="1">The sequence shown here is derived from an EMBL/GenBank/DDBJ whole genome shotgun (WGS) entry which is preliminary data.</text>
</comment>
<dbReference type="AlphaFoldDB" id="A0A2P6PRL6"/>
<dbReference type="Gramene" id="PRQ24575">
    <property type="protein sequence ID" value="PRQ24575"/>
    <property type="gene ID" value="RchiOBHm_Chr6g0273941"/>
</dbReference>
<proteinExistence type="predicted"/>
<reference evidence="1 3" key="1">
    <citation type="journal article" date="2018" name="Nat. Genet.">
        <title>The Rosa genome provides new insights in the design of modern roses.</title>
        <authorList>
            <person name="Bendahmane M."/>
        </authorList>
    </citation>
    <scope>NUCLEOTIDE SEQUENCE [LARGE SCALE GENOMIC DNA]</scope>
    <source>
        <strain evidence="3">cv. Old Blush</strain>
    </source>
</reference>
<dbReference type="EMBL" id="PDCK01000041">
    <property type="protein sequence ID" value="PRQ45593.1"/>
    <property type="molecule type" value="Genomic_DNA"/>
</dbReference>
<dbReference type="Proteomes" id="UP000238479">
    <property type="component" value="Chromosome 3"/>
</dbReference>
<evidence type="ECO:0000313" key="3">
    <source>
        <dbReference type="Proteomes" id="UP000238479"/>
    </source>
</evidence>
<name>A0A2P6PRL6_ROSCH</name>
<sequence length="54" mass="5967">MLPLALSHDLQCRGRIDDWKITVTIHSLSSSFSLIVEGDVPSYCSTKELVCMVA</sequence>
<dbReference type="EMBL" id="PDCK01000044">
    <property type="protein sequence ID" value="PRQ24575.1"/>
    <property type="molecule type" value="Genomic_DNA"/>
</dbReference>
<gene>
    <name evidence="2" type="ORF">RchiOBHm_Chr3g0493111</name>
    <name evidence="1" type="ORF">RchiOBHm_Chr6g0273941</name>
</gene>
<evidence type="ECO:0000313" key="1">
    <source>
        <dbReference type="EMBL" id="PRQ24575.1"/>
    </source>
</evidence>
<dbReference type="Gramene" id="PRQ45593">
    <property type="protein sequence ID" value="PRQ45593"/>
    <property type="gene ID" value="RchiOBHm_Chr3g0493111"/>
</dbReference>
<dbReference type="Proteomes" id="UP000238479">
    <property type="component" value="Chromosome 6"/>
</dbReference>
<organism evidence="1 3">
    <name type="scientific">Rosa chinensis</name>
    <name type="common">China rose</name>
    <dbReference type="NCBI Taxonomy" id="74649"/>
    <lineage>
        <taxon>Eukaryota</taxon>
        <taxon>Viridiplantae</taxon>
        <taxon>Streptophyta</taxon>
        <taxon>Embryophyta</taxon>
        <taxon>Tracheophyta</taxon>
        <taxon>Spermatophyta</taxon>
        <taxon>Magnoliopsida</taxon>
        <taxon>eudicotyledons</taxon>
        <taxon>Gunneridae</taxon>
        <taxon>Pentapetalae</taxon>
        <taxon>rosids</taxon>
        <taxon>fabids</taxon>
        <taxon>Rosales</taxon>
        <taxon>Rosaceae</taxon>
        <taxon>Rosoideae</taxon>
        <taxon>Rosoideae incertae sedis</taxon>
        <taxon>Rosa</taxon>
    </lineage>
</organism>